<dbReference type="RefSeq" id="WP_003453628.1">
    <property type="nucleotide sequence ID" value="NZ_AJMR01000183.1"/>
</dbReference>
<gene>
    <name evidence="1" type="ORF">KF707C_43460</name>
</gene>
<reference evidence="1 2" key="2">
    <citation type="journal article" date="2017" name="Int. J. Syst. Evol. Microbiol.">
        <title>Pseudomonas furukawaii sp. nov., a polychlorinated biphenyl-degrading bacterium isolated from biphenyl-contaminated soil in Japan.</title>
        <authorList>
            <person name="Kimura N."/>
            <person name="Watanabe T."/>
            <person name="Suenaga H."/>
            <person name="Fujihara H."/>
            <person name="Futagami T."/>
            <person name="Goto M."/>
            <person name="Hanada S."/>
            <person name="Hirose J."/>
        </authorList>
    </citation>
    <scope>NUCLEOTIDE SEQUENCE [LARGE SCALE GENOMIC DNA]</scope>
    <source>
        <strain evidence="2">DSM 10086 / NBRC 110670 / KF707</strain>
    </source>
</reference>
<sequence length="486" mass="55767">MKPLKARITEGILSAAGKAPIVFSRRLSEAGKYFLLESKGELDFDEDPTETASLFDFSCDWKAIGVVVQIDHNELSAIHNWIKGSASTGWYAPERDSEVFETKFSGGLSYRNLGWININKQKGVAAIASIEILESCCSNCYVSIQKLAHGFTYLSLYMLLSESAKKELFSSDVRHIEKYRCFQSLNPFSKGFKIIEHHDRHNGIERYIYGHVEKIVKDAKQSSVYILEMLGLHKKVDDLVVVADICRNDVAPYFVEADVGALSERRGEEKHRVIIERYRGYMNDEISSDPNENSCRQRFSSELGVDRIFIKSQNDNAVDQFKDFRNTGMALYDSHLFTSMLIDVDKKFDSVSEFSNGVLLRSKKEVARRYKILLNSKVKLDSLRENIKAIEGSIGWACDGRYAEYSKRVIKWQAKKVDELQLAIEKRRLHSGDELQYRNLLFQKKNSYLVLFLALVQIGIAYFQIKQVESESDFKVEKIYSFLRAK</sequence>
<dbReference type="EMBL" id="AP014862">
    <property type="protein sequence ID" value="BAU76034.1"/>
    <property type="molecule type" value="Genomic_DNA"/>
</dbReference>
<evidence type="ECO:0000313" key="1">
    <source>
        <dbReference type="EMBL" id="BAU76034.1"/>
    </source>
</evidence>
<protein>
    <submittedName>
        <fullName evidence="1">Uncharacterized protein</fullName>
    </submittedName>
</protein>
<accession>A0AAD1FH85</accession>
<keyword evidence="2" id="KW-1185">Reference proteome</keyword>
<name>A0AAD1FH85_METFU</name>
<evidence type="ECO:0000313" key="2">
    <source>
        <dbReference type="Proteomes" id="UP000218554"/>
    </source>
</evidence>
<dbReference type="KEGG" id="pfuw:KF707C_43460"/>
<organism evidence="1 2">
    <name type="scientific">Metapseudomonas furukawaii</name>
    <name type="common">Pseudomonas furukawaii</name>
    <dbReference type="NCBI Taxonomy" id="1149133"/>
    <lineage>
        <taxon>Bacteria</taxon>
        <taxon>Pseudomonadati</taxon>
        <taxon>Pseudomonadota</taxon>
        <taxon>Gammaproteobacteria</taxon>
        <taxon>Pseudomonadales</taxon>
        <taxon>Pseudomonadaceae</taxon>
        <taxon>Metapseudomonas</taxon>
    </lineage>
</organism>
<dbReference type="AlphaFoldDB" id="A0AAD1FH85"/>
<proteinExistence type="predicted"/>
<dbReference type="Proteomes" id="UP000218554">
    <property type="component" value="Chromosome"/>
</dbReference>
<reference evidence="2" key="1">
    <citation type="submission" date="2015-05" db="EMBL/GenBank/DDBJ databases">
        <title>Draft genome sequencing of a biphenyl-degrading bacterium, Pseudomonas balearica KF707 (=NBRC110670).</title>
        <authorList>
            <person name="Kimura N."/>
            <person name="Hirose J."/>
            <person name="Watanabe T."/>
            <person name="Suenaga H."/>
            <person name="Fujihara H."/>
            <person name="Noguchi M."/>
            <person name="Hashimoto M."/>
            <person name="Shimodaira J."/>
            <person name="Tsuchikane K."/>
            <person name="Hosoyama A."/>
            <person name="Yamazoe A."/>
            <person name="Fujita N."/>
            <person name="Furukawa K."/>
        </authorList>
    </citation>
    <scope>NUCLEOTIDE SEQUENCE [LARGE SCALE GENOMIC DNA]</scope>
    <source>
        <strain evidence="2">DSM 10086 / NBRC 110670 / KF707</strain>
    </source>
</reference>